<keyword evidence="7 8" id="KW-0472">Membrane</keyword>
<evidence type="ECO:0000256" key="1">
    <source>
        <dbReference type="ARBA" id="ARBA00004141"/>
    </source>
</evidence>
<evidence type="ECO:0000256" key="4">
    <source>
        <dbReference type="ARBA" id="ARBA00022692"/>
    </source>
</evidence>
<dbReference type="PROSITE" id="PS50920">
    <property type="entry name" value="SOLCAR"/>
    <property type="match status" value="3"/>
</dbReference>
<comment type="caution">
    <text evidence="10">The sequence shown here is derived from an EMBL/GenBank/DDBJ whole genome shotgun (WGS) entry which is preliminary data.</text>
</comment>
<evidence type="ECO:0000313" key="10">
    <source>
        <dbReference type="EMBL" id="CAF0747381.1"/>
    </source>
</evidence>
<evidence type="ECO:0000256" key="7">
    <source>
        <dbReference type="ARBA" id="ARBA00023136"/>
    </source>
</evidence>
<organism evidence="10 12">
    <name type="scientific">Didymodactylos carnosus</name>
    <dbReference type="NCBI Taxonomy" id="1234261"/>
    <lineage>
        <taxon>Eukaryota</taxon>
        <taxon>Metazoa</taxon>
        <taxon>Spiralia</taxon>
        <taxon>Gnathifera</taxon>
        <taxon>Rotifera</taxon>
        <taxon>Eurotatoria</taxon>
        <taxon>Bdelloidea</taxon>
        <taxon>Philodinida</taxon>
        <taxon>Philodinidae</taxon>
        <taxon>Didymodactylos</taxon>
    </lineage>
</organism>
<gene>
    <name evidence="10" type="ORF">GPM918_LOCUS623</name>
    <name evidence="11" type="ORF">SRO942_LOCUS624</name>
</gene>
<dbReference type="Proteomes" id="UP000663829">
    <property type="component" value="Unassembled WGS sequence"/>
</dbReference>
<keyword evidence="6" id="KW-1133">Transmembrane helix</keyword>
<dbReference type="EMBL" id="CAJOBC010000051">
    <property type="protein sequence ID" value="CAF3526405.1"/>
    <property type="molecule type" value="Genomic_DNA"/>
</dbReference>
<protein>
    <recommendedName>
        <fullName evidence="13">Mitochondrial carrier protein</fullName>
    </recommendedName>
</protein>
<evidence type="ECO:0000256" key="6">
    <source>
        <dbReference type="ARBA" id="ARBA00022989"/>
    </source>
</evidence>
<dbReference type="GO" id="GO:0016020">
    <property type="term" value="C:membrane"/>
    <property type="evidence" value="ECO:0007669"/>
    <property type="project" value="UniProtKB-SubCell"/>
</dbReference>
<evidence type="ECO:0000256" key="5">
    <source>
        <dbReference type="ARBA" id="ARBA00022737"/>
    </source>
</evidence>
<feature type="repeat" description="Solcar" evidence="8">
    <location>
        <begin position="167"/>
        <end position="251"/>
    </location>
</feature>
<keyword evidence="4 8" id="KW-0812">Transmembrane</keyword>
<dbReference type="Proteomes" id="UP000681722">
    <property type="component" value="Unassembled WGS sequence"/>
</dbReference>
<evidence type="ECO:0000256" key="3">
    <source>
        <dbReference type="ARBA" id="ARBA00022448"/>
    </source>
</evidence>
<name>A0A813P9N2_9BILA</name>
<feature type="repeat" description="Solcar" evidence="8">
    <location>
        <begin position="260"/>
        <end position="342"/>
    </location>
</feature>
<dbReference type="EMBL" id="CAJNOQ010000051">
    <property type="protein sequence ID" value="CAF0747381.1"/>
    <property type="molecule type" value="Genomic_DNA"/>
</dbReference>
<evidence type="ECO:0008006" key="13">
    <source>
        <dbReference type="Google" id="ProtNLM"/>
    </source>
</evidence>
<comment type="similarity">
    <text evidence="2 9">Belongs to the mitochondrial carrier (TC 2.A.29) family.</text>
</comment>
<dbReference type="PANTHER" id="PTHR45618">
    <property type="entry name" value="MITOCHONDRIAL DICARBOXYLATE CARRIER-RELATED"/>
    <property type="match status" value="1"/>
</dbReference>
<evidence type="ECO:0000313" key="11">
    <source>
        <dbReference type="EMBL" id="CAF3526405.1"/>
    </source>
</evidence>
<evidence type="ECO:0000256" key="8">
    <source>
        <dbReference type="PROSITE-ProRule" id="PRU00282"/>
    </source>
</evidence>
<sequence length="348" mass="38288">MLFTRNFTKELTFTSCEPTHGQDSLTLFYFKLQGNMAVSADVTKITLEESGSRLTENWFYYHPFLKEFITSGLSVSIANFATLPIDVLKVRLQLANSTVTSSKSAMKAGLIKTAHTIARKEGVRAFYSGLTPSLMRGLFYGGVRLGFYGPIKNMLKSLPGNHNSRTISFFRNITAGCISGSIAAIASNPIDLVKTKLQQKNSPYHSSIHVVKDVIRTHGVHGLWVGTTPAVVRTAVLTASQCVTYDHAKRLWTNITGWEDGIKIHLGASLTTGLITTTVTAPLDMIKTNMFAMGDLGVVECTEQLMHKEGFRGLLRGWSAQYVRLGPQTVVIFVVMEQLRKFSGLASL</sequence>
<dbReference type="InterPro" id="IPR018108">
    <property type="entry name" value="MCP_transmembrane"/>
</dbReference>
<dbReference type="SUPFAM" id="SSF103506">
    <property type="entry name" value="Mitochondrial carrier"/>
    <property type="match status" value="1"/>
</dbReference>
<dbReference type="Pfam" id="PF00153">
    <property type="entry name" value="Mito_carr"/>
    <property type="match status" value="3"/>
</dbReference>
<dbReference type="AlphaFoldDB" id="A0A813P9N2"/>
<evidence type="ECO:0000313" key="12">
    <source>
        <dbReference type="Proteomes" id="UP000663829"/>
    </source>
</evidence>
<keyword evidence="5" id="KW-0677">Repeat</keyword>
<reference evidence="10" key="1">
    <citation type="submission" date="2021-02" db="EMBL/GenBank/DDBJ databases">
        <authorList>
            <person name="Nowell W R."/>
        </authorList>
    </citation>
    <scope>NUCLEOTIDE SEQUENCE</scope>
</reference>
<dbReference type="Gene3D" id="1.50.40.10">
    <property type="entry name" value="Mitochondrial carrier domain"/>
    <property type="match status" value="1"/>
</dbReference>
<evidence type="ECO:0000256" key="9">
    <source>
        <dbReference type="RuleBase" id="RU000488"/>
    </source>
</evidence>
<keyword evidence="12" id="KW-1185">Reference proteome</keyword>
<dbReference type="InterPro" id="IPR050391">
    <property type="entry name" value="Mito_Metabolite_Transporter"/>
</dbReference>
<keyword evidence="3 9" id="KW-0813">Transport</keyword>
<accession>A0A813P9N2</accession>
<dbReference type="InterPro" id="IPR023395">
    <property type="entry name" value="MCP_dom_sf"/>
</dbReference>
<evidence type="ECO:0000256" key="2">
    <source>
        <dbReference type="ARBA" id="ARBA00006375"/>
    </source>
</evidence>
<comment type="subcellular location">
    <subcellularLocation>
        <location evidence="1">Membrane</location>
        <topology evidence="1">Multi-pass membrane protein</topology>
    </subcellularLocation>
</comment>
<dbReference type="OrthoDB" id="756301at2759"/>
<proteinExistence type="inferred from homology"/>
<feature type="repeat" description="Solcar" evidence="8">
    <location>
        <begin position="66"/>
        <end position="154"/>
    </location>
</feature>